<dbReference type="PROSITE" id="PS50005">
    <property type="entry name" value="TPR"/>
    <property type="match status" value="1"/>
</dbReference>
<dbReference type="PROSITE" id="PS50293">
    <property type="entry name" value="TPR_REGION"/>
    <property type="match status" value="1"/>
</dbReference>
<keyword evidence="2" id="KW-0472">Membrane</keyword>
<feature type="transmembrane region" description="Helical" evidence="2">
    <location>
        <begin position="169"/>
        <end position="196"/>
    </location>
</feature>
<feature type="transmembrane region" description="Helical" evidence="2">
    <location>
        <begin position="7"/>
        <end position="24"/>
    </location>
</feature>
<dbReference type="AlphaFoldDB" id="A0A0G0MPA7"/>
<reference evidence="3 4" key="1">
    <citation type="journal article" date="2015" name="Nature">
        <title>rRNA introns, odd ribosomes, and small enigmatic genomes across a large radiation of phyla.</title>
        <authorList>
            <person name="Brown C.T."/>
            <person name="Hug L.A."/>
            <person name="Thomas B.C."/>
            <person name="Sharon I."/>
            <person name="Castelle C.J."/>
            <person name="Singh A."/>
            <person name="Wilkins M.J."/>
            <person name="Williams K.H."/>
            <person name="Banfield J.F."/>
        </authorList>
    </citation>
    <scope>NUCLEOTIDE SEQUENCE [LARGE SCALE GENOMIC DNA]</scope>
</reference>
<proteinExistence type="predicted"/>
<feature type="transmembrane region" description="Helical" evidence="2">
    <location>
        <begin position="312"/>
        <end position="332"/>
    </location>
</feature>
<evidence type="ECO:0000313" key="3">
    <source>
        <dbReference type="EMBL" id="KKQ66726.1"/>
    </source>
</evidence>
<dbReference type="InterPro" id="IPR019734">
    <property type="entry name" value="TPR_rpt"/>
</dbReference>
<dbReference type="PANTHER" id="PTHR16214:SF3">
    <property type="entry name" value="TRANSMEMBRANE PROTEIN 260"/>
    <property type="match status" value="1"/>
</dbReference>
<comment type="caution">
    <text evidence="3">The sequence shown here is derived from an EMBL/GenBank/DDBJ whole genome shotgun (WGS) entry which is preliminary data.</text>
</comment>
<keyword evidence="2" id="KW-1133">Transmembrane helix</keyword>
<evidence type="ECO:0000313" key="4">
    <source>
        <dbReference type="Proteomes" id="UP000034235"/>
    </source>
</evidence>
<dbReference type="InterPro" id="IPR021280">
    <property type="entry name" value="TMEM260-like"/>
</dbReference>
<name>A0A0G0MPA7_9BACT</name>
<evidence type="ECO:0000256" key="1">
    <source>
        <dbReference type="PROSITE-ProRule" id="PRU00339"/>
    </source>
</evidence>
<feature type="transmembrane region" description="Helical" evidence="2">
    <location>
        <begin position="287"/>
        <end position="306"/>
    </location>
</feature>
<feature type="transmembrane region" description="Helical" evidence="2">
    <location>
        <begin position="113"/>
        <end position="131"/>
    </location>
</feature>
<feature type="repeat" description="TPR" evidence="1">
    <location>
        <begin position="582"/>
        <end position="615"/>
    </location>
</feature>
<keyword evidence="1" id="KW-0802">TPR repeat</keyword>
<sequence length="773" mass="88201">MQKKLHFIVPLALSIVASIIYLYTAPKAMLWLDSGRLLAGIVTLGIPNPPEPLYMLFGHLFSFLPLGDYIFRLQILSAVFAASTLFLIYLLINRIINYTSKNSPKEKYGQLKIILSSCFGTLVLGFSYQFWSQAQNIENFILVSLLSTIILSLALFLPSNREWLFKKLLIIAFLFGIGSGTNPVLSSIFPSILLIMALHLRLLSIKKLITLFFAGIAGIILVYLYIPIRASQQPFLNWWNPVTFENLWNLSTGSGINVYNPELGRINGFTGSIEVFMQSTGNFFRMWVSKFTMFILPFMLLGLFYLWRKSKYLFFILFIVVLTNIILTGLYLSGNQESWFLVSDTIWAILAGVGFFYAASFLLKVRDGIYLVILISLLSLSPLVRWWPSLNRQPMQITDDYVQNLYSNAEEPAIVLGSSDIFDAVSYYKHEVKKFKRGVLPVVDNLIYIDEWYSENLRNTTDLKIPDTTNLKRDSAEEYSKFLNDFFALNMDKYKIYTTTVALRAKLFPAPGLNGSLEIDEDRFKVVPQGLLLEIIPKESSNEPKLANFDYKFQTPEFPKRKPKFLEKIYNEELAGMVNEYAYSFMNLGDFYLEKGEKDKAQEYYKKALDYNSANSEILGRISDVDSGKIEPGASASAKLKVPFGFNAYESKSFKFNYPKEWFVDDSRGVVKVSDPSNSFKVEISTTAYDGKDNPESFAKNQKSEFGTLKNQGLAKVPFTDYSYVKVWEDSLVGNRLQFYLFKGDKVVEMVVYPTTSPLMKQFDGILGSIRLK</sequence>
<dbReference type="Gene3D" id="1.25.40.10">
    <property type="entry name" value="Tetratricopeptide repeat domain"/>
    <property type="match status" value="1"/>
</dbReference>
<keyword evidence="2" id="KW-0812">Transmembrane</keyword>
<dbReference type="Pfam" id="PF11028">
    <property type="entry name" value="TMEM260-like"/>
    <property type="match status" value="1"/>
</dbReference>
<dbReference type="Pfam" id="PF13181">
    <property type="entry name" value="TPR_8"/>
    <property type="match status" value="1"/>
</dbReference>
<protein>
    <submittedName>
        <fullName evidence="3">Uncharacterized protein</fullName>
    </submittedName>
</protein>
<dbReference type="InterPro" id="IPR052724">
    <property type="entry name" value="GT117_domain-containing"/>
</dbReference>
<feature type="transmembrane region" description="Helical" evidence="2">
    <location>
        <begin position="69"/>
        <end position="92"/>
    </location>
</feature>
<organism evidence="3 4">
    <name type="scientific">Candidatus Daviesbacteria bacterium GW2011_GWA2_38_24</name>
    <dbReference type="NCBI Taxonomy" id="1618422"/>
    <lineage>
        <taxon>Bacteria</taxon>
        <taxon>Candidatus Daviesiibacteriota</taxon>
    </lineage>
</organism>
<feature type="transmembrane region" description="Helical" evidence="2">
    <location>
        <begin position="369"/>
        <end position="387"/>
    </location>
</feature>
<feature type="transmembrane region" description="Helical" evidence="2">
    <location>
        <begin position="137"/>
        <end position="157"/>
    </location>
</feature>
<dbReference type="InterPro" id="IPR011990">
    <property type="entry name" value="TPR-like_helical_dom_sf"/>
</dbReference>
<dbReference type="Proteomes" id="UP000034235">
    <property type="component" value="Unassembled WGS sequence"/>
</dbReference>
<feature type="transmembrane region" description="Helical" evidence="2">
    <location>
        <begin position="339"/>
        <end position="363"/>
    </location>
</feature>
<dbReference type="PANTHER" id="PTHR16214">
    <property type="entry name" value="TRANSMEMBRANE PROTEIN 260"/>
    <property type="match status" value="1"/>
</dbReference>
<gene>
    <name evidence="3" type="ORF">US86_C0004G0044</name>
</gene>
<dbReference type="EMBL" id="LBUP01000004">
    <property type="protein sequence ID" value="KKQ66726.1"/>
    <property type="molecule type" value="Genomic_DNA"/>
</dbReference>
<feature type="transmembrane region" description="Helical" evidence="2">
    <location>
        <begin position="208"/>
        <end position="226"/>
    </location>
</feature>
<dbReference type="SUPFAM" id="SSF48452">
    <property type="entry name" value="TPR-like"/>
    <property type="match status" value="1"/>
</dbReference>
<evidence type="ECO:0000256" key="2">
    <source>
        <dbReference type="SAM" id="Phobius"/>
    </source>
</evidence>
<dbReference type="SMART" id="SM00028">
    <property type="entry name" value="TPR"/>
    <property type="match status" value="1"/>
</dbReference>
<accession>A0A0G0MPA7</accession>